<evidence type="ECO:0000256" key="4">
    <source>
        <dbReference type="ARBA" id="ARBA00022486"/>
    </source>
</evidence>
<dbReference type="SUPFAM" id="SSF50814">
    <property type="entry name" value="Lipocalins"/>
    <property type="match status" value="1"/>
</dbReference>
<evidence type="ECO:0000256" key="2">
    <source>
        <dbReference type="ARBA" id="ARBA00006889"/>
    </source>
</evidence>
<dbReference type="GO" id="GO:0005615">
    <property type="term" value="C:extracellular space"/>
    <property type="evidence" value="ECO:0007669"/>
    <property type="project" value="InterPro"/>
</dbReference>
<dbReference type="AlphaFoldDB" id="A0AA41TB17"/>
<comment type="function">
    <text evidence="9">Functions as a transport protein in the blood stream. Binds various ligands in the interior of its beta-barrel domain. Appears to function in modulating the activity of the immune system during the acute-phase reaction.</text>
</comment>
<evidence type="ECO:0000313" key="13">
    <source>
        <dbReference type="Proteomes" id="UP001166674"/>
    </source>
</evidence>
<keyword evidence="13" id="KW-1185">Reference proteome</keyword>
<dbReference type="Gene3D" id="2.40.128.20">
    <property type="match status" value="1"/>
</dbReference>
<evidence type="ECO:0000256" key="10">
    <source>
        <dbReference type="SAM" id="SignalP"/>
    </source>
</evidence>
<dbReference type="InterPro" id="IPR001500">
    <property type="entry name" value="A1A_glycop"/>
</dbReference>
<dbReference type="PANTHER" id="PTHR11967:SF2">
    <property type="entry name" value="ALPHA-1-ACID GLYCOPROTEIN 1"/>
    <property type="match status" value="1"/>
</dbReference>
<dbReference type="InterPro" id="IPR012674">
    <property type="entry name" value="Calycin"/>
</dbReference>
<comment type="caution">
    <text evidence="12">The sequence shown here is derived from an EMBL/GenBank/DDBJ whole genome shotgun (WGS) entry which is preliminary data.</text>
</comment>
<keyword evidence="6 10" id="KW-0732">Signal</keyword>
<evidence type="ECO:0000256" key="5">
    <source>
        <dbReference type="ARBA" id="ARBA00022525"/>
    </source>
</evidence>
<evidence type="ECO:0000256" key="3">
    <source>
        <dbReference type="ARBA" id="ARBA00022448"/>
    </source>
</evidence>
<proteinExistence type="inferred from homology"/>
<dbReference type="PRINTS" id="PR00708">
    <property type="entry name" value="A1AGLPROTEIN"/>
</dbReference>
<dbReference type="FunFam" id="2.40.128.20:FF:000012">
    <property type="entry name" value="Alpha-1-acid glycoprotein 2"/>
    <property type="match status" value="1"/>
</dbReference>
<dbReference type="EMBL" id="JAATJV010435259">
    <property type="protein sequence ID" value="MBZ3889877.1"/>
    <property type="molecule type" value="Genomic_DNA"/>
</dbReference>
<evidence type="ECO:0000256" key="9">
    <source>
        <dbReference type="ARBA" id="ARBA00046193"/>
    </source>
</evidence>
<keyword evidence="5" id="KW-0964">Secreted</keyword>
<dbReference type="CDD" id="cd19451">
    <property type="entry name" value="lipocalin_AGP-like"/>
    <property type="match status" value="1"/>
</dbReference>
<evidence type="ECO:0000259" key="11">
    <source>
        <dbReference type="Pfam" id="PF00061"/>
    </source>
</evidence>
<keyword evidence="3" id="KW-0813">Transport</keyword>
<keyword evidence="4" id="KW-0011">Acute phase</keyword>
<reference evidence="12" key="1">
    <citation type="submission" date="2020-03" db="EMBL/GenBank/DDBJ databases">
        <title>Studies in the Genomics of Life Span.</title>
        <authorList>
            <person name="Glass D."/>
        </authorList>
    </citation>
    <scope>NUCLEOTIDE SEQUENCE</scope>
    <source>
        <strain evidence="12">SUZIE</strain>
        <tissue evidence="12">Muscle</tissue>
    </source>
</reference>
<dbReference type="GO" id="GO:0002682">
    <property type="term" value="P:regulation of immune system process"/>
    <property type="evidence" value="ECO:0007669"/>
    <property type="project" value="InterPro"/>
</dbReference>
<evidence type="ECO:0000256" key="8">
    <source>
        <dbReference type="ARBA" id="ARBA00023180"/>
    </source>
</evidence>
<feature type="chain" id="PRO_5041374067" evidence="10">
    <location>
        <begin position="19"/>
        <end position="259"/>
    </location>
</feature>
<gene>
    <name evidence="12" type="ORF">SUZIE_205155</name>
</gene>
<evidence type="ECO:0000256" key="6">
    <source>
        <dbReference type="ARBA" id="ARBA00022729"/>
    </source>
</evidence>
<feature type="signal peptide" evidence="10">
    <location>
        <begin position="1"/>
        <end position="18"/>
    </location>
</feature>
<evidence type="ECO:0000256" key="1">
    <source>
        <dbReference type="ARBA" id="ARBA00004613"/>
    </source>
</evidence>
<sequence>MALLWALTVLSLLPLLEAQSPACANLTVKPITNATLDWLSGKWFYIGSAFRNPEYKQEAQKIQADFFYFSPNLTADTILLHEYQSVGDRCVYNSSYLKVRRENGTLSKFEGAREHIAYLLLLRDPRTYILAFSLDDEKNQGMSFYADKPEATPEQLEEFHEALVCKGMNKTEVIYTDWKKVNVRDQTPHPACLLLLTADKPEATPEQLEEFHEALVCKGMNKTEVIYTDWKKVNVRDQDVCEPLQKQHELERKKAEEEP</sequence>
<comment type="subcellular location">
    <subcellularLocation>
        <location evidence="1">Secreted</location>
    </subcellularLocation>
</comment>
<dbReference type="InterPro" id="IPR000566">
    <property type="entry name" value="Lipocln_cytosolic_FA-bd_dom"/>
</dbReference>
<accession>A0AA41TB17</accession>
<evidence type="ECO:0000256" key="7">
    <source>
        <dbReference type="ARBA" id="ARBA00023157"/>
    </source>
</evidence>
<dbReference type="PANTHER" id="PTHR11967">
    <property type="entry name" value="ALPHA-1-ACID GLYCOPROTEIN"/>
    <property type="match status" value="1"/>
</dbReference>
<keyword evidence="8" id="KW-0325">Glycoprotein</keyword>
<protein>
    <submittedName>
        <fullName evidence="12">Alpha-1-acid glycoprotein 1</fullName>
    </submittedName>
</protein>
<dbReference type="Proteomes" id="UP001166674">
    <property type="component" value="Unassembled WGS sequence"/>
</dbReference>
<name>A0AA41TB17_SCICA</name>
<organism evidence="12 13">
    <name type="scientific">Sciurus carolinensis</name>
    <name type="common">Eastern gray squirrel</name>
    <dbReference type="NCBI Taxonomy" id="30640"/>
    <lineage>
        <taxon>Eukaryota</taxon>
        <taxon>Metazoa</taxon>
        <taxon>Chordata</taxon>
        <taxon>Craniata</taxon>
        <taxon>Vertebrata</taxon>
        <taxon>Euteleostomi</taxon>
        <taxon>Mammalia</taxon>
        <taxon>Eutheria</taxon>
        <taxon>Euarchontoglires</taxon>
        <taxon>Glires</taxon>
        <taxon>Rodentia</taxon>
        <taxon>Sciuromorpha</taxon>
        <taxon>Sciuridae</taxon>
        <taxon>Sciurinae</taxon>
        <taxon>Sciurini</taxon>
        <taxon>Sciurus</taxon>
    </lineage>
</organism>
<feature type="domain" description="Lipocalin/cytosolic fatty-acid binding" evidence="11">
    <location>
        <begin position="40"/>
        <end position="179"/>
    </location>
</feature>
<comment type="similarity">
    <text evidence="2">Belongs to the calycin superfamily. Lipocalin family.</text>
</comment>
<keyword evidence="7" id="KW-1015">Disulfide bond</keyword>
<dbReference type="Pfam" id="PF00061">
    <property type="entry name" value="Lipocalin"/>
    <property type="match status" value="1"/>
</dbReference>
<evidence type="ECO:0000313" key="12">
    <source>
        <dbReference type="EMBL" id="MBZ3889877.1"/>
    </source>
</evidence>
<dbReference type="GO" id="GO:0006953">
    <property type="term" value="P:acute-phase response"/>
    <property type="evidence" value="ECO:0007669"/>
    <property type="project" value="UniProtKB-KW"/>
</dbReference>